<proteinExistence type="predicted"/>
<gene>
    <name evidence="1" type="ORF">Csa_1G425930</name>
</gene>
<reference evidence="1 2" key="1">
    <citation type="journal article" date="2009" name="Nat. Genet.">
        <title>The genome of the cucumber, Cucumis sativus L.</title>
        <authorList>
            <person name="Huang S."/>
            <person name="Li R."/>
            <person name="Zhang Z."/>
            <person name="Li L."/>
            <person name="Gu X."/>
            <person name="Fan W."/>
            <person name="Lucas W.J."/>
            <person name="Wang X."/>
            <person name="Xie B."/>
            <person name="Ni P."/>
            <person name="Ren Y."/>
            <person name="Zhu H."/>
            <person name="Li J."/>
            <person name="Lin K."/>
            <person name="Jin W."/>
            <person name="Fei Z."/>
            <person name="Li G."/>
            <person name="Staub J."/>
            <person name="Kilian A."/>
            <person name="van der Vossen E.A."/>
            <person name="Wu Y."/>
            <person name="Guo J."/>
            <person name="He J."/>
            <person name="Jia Z."/>
            <person name="Ren Y."/>
            <person name="Tian G."/>
            <person name="Lu Y."/>
            <person name="Ruan J."/>
            <person name="Qian W."/>
            <person name="Wang M."/>
            <person name="Huang Q."/>
            <person name="Li B."/>
            <person name="Xuan Z."/>
            <person name="Cao J."/>
            <person name="Asan"/>
            <person name="Wu Z."/>
            <person name="Zhang J."/>
            <person name="Cai Q."/>
            <person name="Bai Y."/>
            <person name="Zhao B."/>
            <person name="Han Y."/>
            <person name="Li Y."/>
            <person name="Li X."/>
            <person name="Wang S."/>
            <person name="Shi Q."/>
            <person name="Liu S."/>
            <person name="Cho W.K."/>
            <person name="Kim J.Y."/>
            <person name="Xu Y."/>
            <person name="Heller-Uszynska K."/>
            <person name="Miao H."/>
            <person name="Cheng Z."/>
            <person name="Zhang S."/>
            <person name="Wu J."/>
            <person name="Yang Y."/>
            <person name="Kang H."/>
            <person name="Li M."/>
            <person name="Liang H."/>
            <person name="Ren X."/>
            <person name="Shi Z."/>
            <person name="Wen M."/>
            <person name="Jian M."/>
            <person name="Yang H."/>
            <person name="Zhang G."/>
            <person name="Yang Z."/>
            <person name="Chen R."/>
            <person name="Liu S."/>
            <person name="Li J."/>
            <person name="Ma L."/>
            <person name="Liu H."/>
            <person name="Zhou Y."/>
            <person name="Zhao J."/>
            <person name="Fang X."/>
            <person name="Li G."/>
            <person name="Fang L."/>
            <person name="Li Y."/>
            <person name="Liu D."/>
            <person name="Zheng H."/>
            <person name="Zhang Y."/>
            <person name="Qin N."/>
            <person name="Li Z."/>
            <person name="Yang G."/>
            <person name="Yang S."/>
            <person name="Bolund L."/>
            <person name="Kristiansen K."/>
            <person name="Zheng H."/>
            <person name="Li S."/>
            <person name="Zhang X."/>
            <person name="Yang H."/>
            <person name="Wang J."/>
            <person name="Sun R."/>
            <person name="Zhang B."/>
            <person name="Jiang S."/>
            <person name="Wang J."/>
            <person name="Du Y."/>
            <person name="Li S."/>
        </authorList>
    </citation>
    <scope>NUCLEOTIDE SEQUENCE [LARGE SCALE GENOMIC DNA]</scope>
    <source>
        <strain evidence="2">cv. 9930</strain>
    </source>
</reference>
<dbReference type="Gramene" id="KGN65489">
    <property type="protein sequence ID" value="KGN65489"/>
    <property type="gene ID" value="Csa_1G425930"/>
</dbReference>
<organism evidence="1 2">
    <name type="scientific">Cucumis sativus</name>
    <name type="common">Cucumber</name>
    <dbReference type="NCBI Taxonomy" id="3659"/>
    <lineage>
        <taxon>Eukaryota</taxon>
        <taxon>Viridiplantae</taxon>
        <taxon>Streptophyta</taxon>
        <taxon>Embryophyta</taxon>
        <taxon>Tracheophyta</taxon>
        <taxon>Spermatophyta</taxon>
        <taxon>Magnoliopsida</taxon>
        <taxon>eudicotyledons</taxon>
        <taxon>Gunneridae</taxon>
        <taxon>Pentapetalae</taxon>
        <taxon>rosids</taxon>
        <taxon>fabids</taxon>
        <taxon>Cucurbitales</taxon>
        <taxon>Cucurbitaceae</taxon>
        <taxon>Benincaseae</taxon>
        <taxon>Cucumis</taxon>
    </lineage>
</organism>
<reference evidence="1 2" key="2">
    <citation type="journal article" date="2009" name="PLoS ONE">
        <title>An integrated genetic and cytogenetic map of the cucumber genome.</title>
        <authorList>
            <person name="Ren Y."/>
            <person name="Zhang Z."/>
            <person name="Liu J."/>
            <person name="Staub J.E."/>
            <person name="Han Y."/>
            <person name="Cheng Z."/>
            <person name="Li X."/>
            <person name="Lu J."/>
            <person name="Miao H."/>
            <person name="Kang H."/>
            <person name="Xie B."/>
            <person name="Gu X."/>
            <person name="Wang X."/>
            <person name="Du Y."/>
            <person name="Jin W."/>
            <person name="Huang S."/>
        </authorList>
    </citation>
    <scope>NUCLEOTIDE SEQUENCE [LARGE SCALE GENOMIC DNA]</scope>
    <source>
        <strain evidence="2">cv. 9930</strain>
    </source>
</reference>
<reference evidence="1 2" key="4">
    <citation type="journal article" date="2011" name="BMC Genomics">
        <title>RNA-Seq improves annotation of protein-coding genes in the cucumber genome.</title>
        <authorList>
            <person name="Li Z."/>
            <person name="Zhang Z."/>
            <person name="Yan P."/>
            <person name="Huang S."/>
            <person name="Fei Z."/>
            <person name="Lin K."/>
        </authorList>
    </citation>
    <scope>NUCLEOTIDE SEQUENCE [LARGE SCALE GENOMIC DNA]</scope>
    <source>
        <strain evidence="2">cv. 9930</strain>
    </source>
</reference>
<evidence type="ECO:0000313" key="2">
    <source>
        <dbReference type="Proteomes" id="UP000029981"/>
    </source>
</evidence>
<reference evidence="1 2" key="3">
    <citation type="journal article" date="2010" name="BMC Genomics">
        <title>Transcriptome sequencing and comparative analysis of cucumber flowers with different sex types.</title>
        <authorList>
            <person name="Guo S."/>
            <person name="Zheng Y."/>
            <person name="Joung J.G."/>
            <person name="Liu S."/>
            <person name="Zhang Z."/>
            <person name="Crasta O.R."/>
            <person name="Sobral B.W."/>
            <person name="Xu Y."/>
            <person name="Huang S."/>
            <person name="Fei Z."/>
        </authorList>
    </citation>
    <scope>NUCLEOTIDE SEQUENCE [LARGE SCALE GENOMIC DNA]</scope>
    <source>
        <strain evidence="2">cv. 9930</strain>
    </source>
</reference>
<keyword evidence="2" id="KW-1185">Reference proteome</keyword>
<accession>A0A0A0LWY4</accession>
<protein>
    <submittedName>
        <fullName evidence="1">Uncharacterized protein</fullName>
    </submittedName>
</protein>
<name>A0A0A0LWY4_CUCSA</name>
<dbReference type="Proteomes" id="UP000029981">
    <property type="component" value="Chromosome 1"/>
</dbReference>
<evidence type="ECO:0000313" key="1">
    <source>
        <dbReference type="EMBL" id="KGN65489.1"/>
    </source>
</evidence>
<sequence length="156" mass="18137">MRGVKWSWDGDYGAGKVEFHIGFRWHHHNGSKVLNTRAKICLRKIVGERISLSPKRLKEKDEKTCSECKSKDDAWDKSTVVFIKTTFLEELLVNGVVNQCDINKGYPTTKLLLRWTERSLFPIFMMHKPWSSSMEKIFFVDSEGRKSRGKKGETCH</sequence>
<dbReference type="AlphaFoldDB" id="A0A0A0LWY4"/>
<dbReference type="EMBL" id="CM002922">
    <property type="protein sequence ID" value="KGN65489.1"/>
    <property type="molecule type" value="Genomic_DNA"/>
</dbReference>